<dbReference type="RefSeq" id="WP_187540583.1">
    <property type="nucleotide sequence ID" value="NZ_CP072329.1"/>
</dbReference>
<gene>
    <name evidence="2" type="ORF">BTU61_10085</name>
    <name evidence="3" type="ORF">J4854_06940</name>
</gene>
<dbReference type="InterPro" id="IPR010916">
    <property type="entry name" value="TonB_box_CS"/>
</dbReference>
<dbReference type="PROSITE" id="PS00430">
    <property type="entry name" value="TONB_DEPENDENT_REC_1"/>
    <property type="match status" value="1"/>
</dbReference>
<accession>A0A9X0WPN4</accession>
<evidence type="ECO:0000256" key="1">
    <source>
        <dbReference type="SAM" id="SignalP"/>
    </source>
</evidence>
<organism evidence="2 5">
    <name type="scientific">Streptococcus lactarius</name>
    <dbReference type="NCBI Taxonomy" id="684066"/>
    <lineage>
        <taxon>Bacteria</taxon>
        <taxon>Bacillati</taxon>
        <taxon>Bacillota</taxon>
        <taxon>Bacilli</taxon>
        <taxon>Lactobacillales</taxon>
        <taxon>Streptococcaceae</taxon>
        <taxon>Streptococcus</taxon>
    </lineage>
</organism>
<evidence type="ECO:0000313" key="4">
    <source>
        <dbReference type="Proteomes" id="UP000676511"/>
    </source>
</evidence>
<dbReference type="AlphaFoldDB" id="A0A9X0WPN4"/>
<evidence type="ECO:0000313" key="3">
    <source>
        <dbReference type="EMBL" id="QUB38279.1"/>
    </source>
</evidence>
<evidence type="ECO:0000313" key="5">
    <source>
        <dbReference type="Proteomes" id="UP001138780"/>
    </source>
</evidence>
<feature type="chain" id="PRO_5040933345" evidence="1">
    <location>
        <begin position="29"/>
        <end position="134"/>
    </location>
</feature>
<sequence>MSKMKKIIAMVLLSLGLVLIAACSSSPAKLEGKWKVQTGDKKNGELVFTKDTVTVDGEKYPYKQKSIERKEGIVYYKIEQDGESYSVIFPDPNKNIAIMIQPTSKDNDLSGLLLYAMNKKEKPNYEEYAKKYLK</sequence>
<keyword evidence="4" id="KW-1185">Reference proteome</keyword>
<dbReference type="EMBL" id="MRXX01000017">
    <property type="protein sequence ID" value="MBK4780536.1"/>
    <property type="molecule type" value="Genomic_DNA"/>
</dbReference>
<dbReference type="EMBL" id="CP072329">
    <property type="protein sequence ID" value="QUB38279.1"/>
    <property type="molecule type" value="Genomic_DNA"/>
</dbReference>
<feature type="signal peptide" evidence="1">
    <location>
        <begin position="1"/>
        <end position="28"/>
    </location>
</feature>
<name>A0A9X0WPN4_9STRE</name>
<evidence type="ECO:0000313" key="2">
    <source>
        <dbReference type="EMBL" id="MBK4780536.1"/>
    </source>
</evidence>
<reference evidence="2" key="1">
    <citation type="submission" date="2016-12" db="EMBL/GenBank/DDBJ databases">
        <title>Draft genome of Streptococcus lactarius CCUG 66490T type strain.</title>
        <authorList>
            <person name="Salva-Serra F."/>
            <person name="Engstrom-Jakobsson H."/>
            <person name="Thorell K."/>
            <person name="Gomila M."/>
            <person name="Gonzales-Siles L."/>
            <person name="Busquets A."/>
            <person name="Jaen-Luchoro D."/>
            <person name="Karlsson R."/>
            <person name="Kristiansson E."/>
            <person name="Moore E."/>
        </authorList>
    </citation>
    <scope>NUCLEOTIDE SEQUENCE</scope>
    <source>
        <strain evidence="2">CCUG 66490</strain>
    </source>
</reference>
<dbReference type="PROSITE" id="PS51257">
    <property type="entry name" value="PROKAR_LIPOPROTEIN"/>
    <property type="match status" value="1"/>
</dbReference>
<proteinExistence type="predicted"/>
<keyword evidence="1" id="KW-0732">Signal</keyword>
<dbReference type="Proteomes" id="UP001138780">
    <property type="component" value="Unassembled WGS sequence"/>
</dbReference>
<reference evidence="3 4" key="2">
    <citation type="submission" date="2021-03" db="EMBL/GenBank/DDBJ databases">
        <title>Human Oral Microbial Genomes.</title>
        <authorList>
            <person name="Johnston C.D."/>
            <person name="Chen T."/>
            <person name="Dewhirst F.E."/>
        </authorList>
    </citation>
    <scope>NUCLEOTIDE SEQUENCE [LARGE SCALE GENOMIC DNA]</scope>
    <source>
        <strain evidence="3 4">CCUG 66490</strain>
    </source>
</reference>
<dbReference type="Proteomes" id="UP000676511">
    <property type="component" value="Chromosome"/>
</dbReference>
<protein>
    <submittedName>
        <fullName evidence="2">Glycosyltransferase</fullName>
    </submittedName>
</protein>